<dbReference type="RefSeq" id="XP_030067357.1">
    <property type="nucleotide sequence ID" value="XM_030211497.1"/>
</dbReference>
<dbReference type="CTD" id="114825"/>
<feature type="compositionally biased region" description="Basic and acidic residues" evidence="1">
    <location>
        <begin position="461"/>
        <end position="474"/>
    </location>
</feature>
<reference evidence="3" key="1">
    <citation type="submission" date="2025-08" db="UniProtKB">
        <authorList>
            <consortium name="RefSeq"/>
        </authorList>
    </citation>
    <scope>IDENTIFICATION</scope>
</reference>
<sequence length="646" mass="70372">MAAVAAEAAATTASGDGGEAEPEPEPIPGREAGAIHLVPCSAPAVASSEPLVAKAEELPPQRQQQLRAAPVGTRAPELSRSGERESPQADVPEAAERSESERPDPARGSGAGEREAAAREGVSAQGLGKCGQRARTSSASKDEEPLQPPEPRSPAVDSEADPAPEPCRVCEPPELACAPEPEPSSTGRGQEPDASIGSTFPRGADPLCSHAPEPLRMEEPSAAAEPPVPDLPPQESAAEVQPPQAGTVAELIPGSAVWVTLDHIIEDALVVSFQLGERIFSGVLMDLSKRFGPHGIPVTIFPKREYKDKPEAIQLQSKSFQEDTAAKCEEGTVLGDIPPVQVSESSLAQNQWTSKPPPLFHEGAPYPPPLFIRDTYNQSIPQPPPRKIKRPKRKIYREEPPSIMNAIKLRPRQVLCDKCKNSIVADKKEIKRGSSDFSKHEESRKRRHDNVATVNKKLKTDHRVDGKSQNESHKRNVVAKVPTLSHSRGRVVRVSAPANTSKAQLHTKKVLQSKNMDHIKAREVLKMAKEKAQRKQRETSSCKSAHPKVHFTRRCQNTSSGTLPPRLRLKPQRYRNEENDSSLKTGLERVQSSKMAAKPQPRYTSTRSADVKPKLLLCIFPAAIIPVDFFSYQLLQRMPSGTPSRT</sequence>
<evidence type="ECO:0000313" key="3">
    <source>
        <dbReference type="RefSeq" id="XP_030067357.1"/>
    </source>
</evidence>
<accession>A0A6P7YIR8</accession>
<organism evidence="2 3">
    <name type="scientific">Microcaecilia unicolor</name>
    <dbReference type="NCBI Taxonomy" id="1415580"/>
    <lineage>
        <taxon>Eukaryota</taxon>
        <taxon>Metazoa</taxon>
        <taxon>Chordata</taxon>
        <taxon>Craniata</taxon>
        <taxon>Vertebrata</taxon>
        <taxon>Euteleostomi</taxon>
        <taxon>Amphibia</taxon>
        <taxon>Gymnophiona</taxon>
        <taxon>Siphonopidae</taxon>
        <taxon>Microcaecilia</taxon>
    </lineage>
</organism>
<feature type="region of interest" description="Disordered" evidence="1">
    <location>
        <begin position="1"/>
        <end position="244"/>
    </location>
</feature>
<keyword evidence="2" id="KW-1185">Reference proteome</keyword>
<proteinExistence type="predicted"/>
<evidence type="ECO:0000256" key="1">
    <source>
        <dbReference type="SAM" id="MobiDB-lite"/>
    </source>
</evidence>
<feature type="region of interest" description="Disordered" evidence="1">
    <location>
        <begin position="432"/>
        <end position="474"/>
    </location>
</feature>
<feature type="compositionally biased region" description="Low complexity" evidence="1">
    <location>
        <begin position="1"/>
        <end position="14"/>
    </location>
</feature>
<dbReference type="Proteomes" id="UP000515156">
    <property type="component" value="Chromosome 8"/>
</dbReference>
<gene>
    <name evidence="3" type="primary">PWWP2A</name>
</gene>
<feature type="compositionally biased region" description="Low complexity" evidence="1">
    <location>
        <begin position="170"/>
        <end position="179"/>
    </location>
</feature>
<protein>
    <submittedName>
        <fullName evidence="3">PWWP domain-containing protein 2A isoform X2</fullName>
    </submittedName>
</protein>
<dbReference type="GeneID" id="115475624"/>
<feature type="compositionally biased region" description="Low complexity" evidence="1">
    <location>
        <begin position="60"/>
        <end position="70"/>
    </location>
</feature>
<name>A0A6P7YIR8_9AMPH</name>
<dbReference type="AlphaFoldDB" id="A0A6P7YIR8"/>
<evidence type="ECO:0000313" key="2">
    <source>
        <dbReference type="Proteomes" id="UP000515156"/>
    </source>
</evidence>
<feature type="region of interest" description="Disordered" evidence="1">
    <location>
        <begin position="530"/>
        <end position="607"/>
    </location>
</feature>
<feature type="compositionally biased region" description="Basic and acidic residues" evidence="1">
    <location>
        <begin position="530"/>
        <end position="540"/>
    </location>
</feature>
<feature type="compositionally biased region" description="Basic and acidic residues" evidence="1">
    <location>
        <begin position="94"/>
        <end position="105"/>
    </location>
</feature>
<feature type="compositionally biased region" description="Basic and acidic residues" evidence="1">
    <location>
        <begin position="432"/>
        <end position="444"/>
    </location>
</feature>